<organism evidence="1 2">
    <name type="scientific">Ascobolus immersus RN42</name>
    <dbReference type="NCBI Taxonomy" id="1160509"/>
    <lineage>
        <taxon>Eukaryota</taxon>
        <taxon>Fungi</taxon>
        <taxon>Dikarya</taxon>
        <taxon>Ascomycota</taxon>
        <taxon>Pezizomycotina</taxon>
        <taxon>Pezizomycetes</taxon>
        <taxon>Pezizales</taxon>
        <taxon>Ascobolaceae</taxon>
        <taxon>Ascobolus</taxon>
    </lineage>
</organism>
<dbReference type="EMBL" id="ML119835">
    <property type="protein sequence ID" value="RPA73053.1"/>
    <property type="molecule type" value="Genomic_DNA"/>
</dbReference>
<accession>A0A3N4HG12</accession>
<sequence length="275" mass="30898">MDQELPVKKDEIKSVKVLLGNVTWQGWPVLEKATQTIDSEGEEFLQLNKQVERLLARTCLLEMSMKSVPTYERKLVKLPGGLSIAALYNILTKIHTEAWTSHEELRSKVVHLNAILKAGGGPGPVRYLFPLVPAIVNLVVVLRAYLYRLLKIADLLIARNESENVAGICNADDEALLVKVRAYQKVLITFTENVESVCIRPTMMFCVSTTIDASEGAQRLSLVWDKNREEFEKQGSSCDIPVVPSDVGWYYSTVYQAYRILLKDVPGLGTFFTCF</sequence>
<dbReference type="Proteomes" id="UP000275078">
    <property type="component" value="Unassembled WGS sequence"/>
</dbReference>
<evidence type="ECO:0000313" key="2">
    <source>
        <dbReference type="Proteomes" id="UP000275078"/>
    </source>
</evidence>
<name>A0A3N4HG12_ASCIM</name>
<proteinExistence type="predicted"/>
<reference evidence="1 2" key="1">
    <citation type="journal article" date="2018" name="Nat. Ecol. Evol.">
        <title>Pezizomycetes genomes reveal the molecular basis of ectomycorrhizal truffle lifestyle.</title>
        <authorList>
            <person name="Murat C."/>
            <person name="Payen T."/>
            <person name="Noel B."/>
            <person name="Kuo A."/>
            <person name="Morin E."/>
            <person name="Chen J."/>
            <person name="Kohler A."/>
            <person name="Krizsan K."/>
            <person name="Balestrini R."/>
            <person name="Da Silva C."/>
            <person name="Montanini B."/>
            <person name="Hainaut M."/>
            <person name="Levati E."/>
            <person name="Barry K.W."/>
            <person name="Belfiori B."/>
            <person name="Cichocki N."/>
            <person name="Clum A."/>
            <person name="Dockter R.B."/>
            <person name="Fauchery L."/>
            <person name="Guy J."/>
            <person name="Iotti M."/>
            <person name="Le Tacon F."/>
            <person name="Lindquist E.A."/>
            <person name="Lipzen A."/>
            <person name="Malagnac F."/>
            <person name="Mello A."/>
            <person name="Molinier V."/>
            <person name="Miyauchi S."/>
            <person name="Poulain J."/>
            <person name="Riccioni C."/>
            <person name="Rubini A."/>
            <person name="Sitrit Y."/>
            <person name="Splivallo R."/>
            <person name="Traeger S."/>
            <person name="Wang M."/>
            <person name="Zifcakova L."/>
            <person name="Wipf D."/>
            <person name="Zambonelli A."/>
            <person name="Paolocci F."/>
            <person name="Nowrousian M."/>
            <person name="Ottonello S."/>
            <person name="Baldrian P."/>
            <person name="Spatafora J.W."/>
            <person name="Henrissat B."/>
            <person name="Nagy L.G."/>
            <person name="Aury J.M."/>
            <person name="Wincker P."/>
            <person name="Grigoriev I.V."/>
            <person name="Bonfante P."/>
            <person name="Martin F.M."/>
        </authorList>
    </citation>
    <scope>NUCLEOTIDE SEQUENCE [LARGE SCALE GENOMIC DNA]</scope>
    <source>
        <strain evidence="1 2">RN42</strain>
    </source>
</reference>
<gene>
    <name evidence="1" type="ORF">BJ508DRAFT_341922</name>
</gene>
<evidence type="ECO:0000313" key="1">
    <source>
        <dbReference type="EMBL" id="RPA73053.1"/>
    </source>
</evidence>
<keyword evidence="2" id="KW-1185">Reference proteome</keyword>
<protein>
    <submittedName>
        <fullName evidence="1">Uncharacterized protein</fullName>
    </submittedName>
</protein>
<dbReference type="AlphaFoldDB" id="A0A3N4HG12"/>